<proteinExistence type="predicted"/>
<dbReference type="EMBL" id="CADEBD010000367">
    <property type="protein sequence ID" value="CAB3252472.1"/>
    <property type="molecule type" value="Genomic_DNA"/>
</dbReference>
<gene>
    <name evidence="1" type="ORF">APLA_LOCUS14010</name>
</gene>
<sequence>MGSIVARPSYGTGFFNGNPAPVKGRIEMTQQLEYDVTNVPVTLDYLDDVNNYKIHVADYSPADPVERLMR</sequence>
<evidence type="ECO:0000313" key="2">
    <source>
        <dbReference type="Proteomes" id="UP000494256"/>
    </source>
</evidence>
<name>A0A8S1B3K1_ARCPL</name>
<evidence type="ECO:0000313" key="1">
    <source>
        <dbReference type="EMBL" id="CAB3252472.1"/>
    </source>
</evidence>
<dbReference type="AlphaFoldDB" id="A0A8S1B3K1"/>
<protein>
    <submittedName>
        <fullName evidence="1">Uncharacterized protein</fullName>
    </submittedName>
</protein>
<accession>A0A8S1B3K1</accession>
<dbReference type="Proteomes" id="UP000494256">
    <property type="component" value="Unassembled WGS sequence"/>
</dbReference>
<reference evidence="1 2" key="1">
    <citation type="submission" date="2020-04" db="EMBL/GenBank/DDBJ databases">
        <authorList>
            <person name="Wallbank WR R."/>
            <person name="Pardo Diaz C."/>
            <person name="Kozak K."/>
            <person name="Martin S."/>
            <person name="Jiggins C."/>
            <person name="Moest M."/>
            <person name="Warren A I."/>
            <person name="Byers J.R.P. K."/>
            <person name="Montejo-Kovacevich G."/>
            <person name="Yen C E."/>
        </authorList>
    </citation>
    <scope>NUCLEOTIDE SEQUENCE [LARGE SCALE GENOMIC DNA]</scope>
</reference>
<organism evidence="1 2">
    <name type="scientific">Arctia plantaginis</name>
    <name type="common">Wood tiger moth</name>
    <name type="synonym">Phalaena plantaginis</name>
    <dbReference type="NCBI Taxonomy" id="874455"/>
    <lineage>
        <taxon>Eukaryota</taxon>
        <taxon>Metazoa</taxon>
        <taxon>Ecdysozoa</taxon>
        <taxon>Arthropoda</taxon>
        <taxon>Hexapoda</taxon>
        <taxon>Insecta</taxon>
        <taxon>Pterygota</taxon>
        <taxon>Neoptera</taxon>
        <taxon>Endopterygota</taxon>
        <taxon>Lepidoptera</taxon>
        <taxon>Glossata</taxon>
        <taxon>Ditrysia</taxon>
        <taxon>Noctuoidea</taxon>
        <taxon>Erebidae</taxon>
        <taxon>Arctiinae</taxon>
        <taxon>Arctia</taxon>
    </lineage>
</organism>
<dbReference type="OrthoDB" id="1882297at2759"/>
<comment type="caution">
    <text evidence="1">The sequence shown here is derived from an EMBL/GenBank/DDBJ whole genome shotgun (WGS) entry which is preliminary data.</text>
</comment>